<dbReference type="EMBL" id="CAICTM010000130">
    <property type="protein sequence ID" value="CAB9502230.1"/>
    <property type="molecule type" value="Genomic_DNA"/>
</dbReference>
<keyword evidence="4" id="KW-1185">Reference proteome</keyword>
<evidence type="ECO:0000313" key="3">
    <source>
        <dbReference type="EMBL" id="CAB9502230.1"/>
    </source>
</evidence>
<dbReference type="Pfam" id="PF20710">
    <property type="entry name" value="DUF6824"/>
    <property type="match status" value="1"/>
</dbReference>
<feature type="compositionally biased region" description="Basic residues" evidence="1">
    <location>
        <begin position="125"/>
        <end position="135"/>
    </location>
</feature>
<name>A0A9N8DHY9_9STRA</name>
<dbReference type="AlphaFoldDB" id="A0A9N8DHY9"/>
<comment type="caution">
    <text evidence="3">The sequence shown here is derived from an EMBL/GenBank/DDBJ whole genome shotgun (WGS) entry which is preliminary data.</text>
</comment>
<dbReference type="Proteomes" id="UP001153069">
    <property type="component" value="Unassembled WGS sequence"/>
</dbReference>
<dbReference type="InterPro" id="IPR049227">
    <property type="entry name" value="DUF6824"/>
</dbReference>
<evidence type="ECO:0000259" key="2">
    <source>
        <dbReference type="Pfam" id="PF20710"/>
    </source>
</evidence>
<protein>
    <submittedName>
        <fullName evidence="3">Nitrilase family, member 2</fullName>
    </submittedName>
</protein>
<reference evidence="3" key="1">
    <citation type="submission" date="2020-06" db="EMBL/GenBank/DDBJ databases">
        <authorList>
            <consortium name="Plant Systems Biology data submission"/>
        </authorList>
    </citation>
    <scope>NUCLEOTIDE SEQUENCE</scope>
    <source>
        <strain evidence="3">D6</strain>
    </source>
</reference>
<feature type="compositionally biased region" description="Low complexity" evidence="1">
    <location>
        <begin position="147"/>
        <end position="164"/>
    </location>
</feature>
<feature type="domain" description="DUF6824" evidence="2">
    <location>
        <begin position="29"/>
        <end position="115"/>
    </location>
</feature>
<proteinExistence type="predicted"/>
<gene>
    <name evidence="3" type="ORF">SEMRO_131_G062180.1</name>
</gene>
<feature type="compositionally biased region" description="Basic and acidic residues" evidence="1">
    <location>
        <begin position="136"/>
        <end position="146"/>
    </location>
</feature>
<sequence length="317" mass="34014">MSDNNLKSVKAKTGPRLLPKSFSPSINEVIIGRGKKVNNHSGNENFRDLIDSKIHEYEEAENKTAKSAIIFQMLQHIKRGSPETGGFVKKDAKTKRWYAVEDTAARTTTAQAFRDALSNVYRSSKQYKQKRRWRRKGDEPSVHEESTTTPSSPSSSRPVVSPPTGAGRMGLGDILDTALGIMGDMMPALPDPTASRGSTGNLVPIAPKPEVAPSSFLQSQVMLALSQQSIQPMAAPPANIDLEAIWNGLGIQTAVTGNPFEPTPISPTGDSTKLPCDFCWLKQDDVFGTAAASASPSAASGALSLREALASSCTHNH</sequence>
<evidence type="ECO:0000313" key="4">
    <source>
        <dbReference type="Proteomes" id="UP001153069"/>
    </source>
</evidence>
<accession>A0A9N8DHY9</accession>
<dbReference type="OrthoDB" id="47030at2759"/>
<evidence type="ECO:0000256" key="1">
    <source>
        <dbReference type="SAM" id="MobiDB-lite"/>
    </source>
</evidence>
<organism evidence="3 4">
    <name type="scientific">Seminavis robusta</name>
    <dbReference type="NCBI Taxonomy" id="568900"/>
    <lineage>
        <taxon>Eukaryota</taxon>
        <taxon>Sar</taxon>
        <taxon>Stramenopiles</taxon>
        <taxon>Ochrophyta</taxon>
        <taxon>Bacillariophyta</taxon>
        <taxon>Bacillariophyceae</taxon>
        <taxon>Bacillariophycidae</taxon>
        <taxon>Naviculales</taxon>
        <taxon>Naviculaceae</taxon>
        <taxon>Seminavis</taxon>
    </lineage>
</organism>
<feature type="region of interest" description="Disordered" evidence="1">
    <location>
        <begin position="124"/>
        <end position="171"/>
    </location>
</feature>